<dbReference type="InterPro" id="IPR051908">
    <property type="entry name" value="Ribosomal_N-acetyltransferase"/>
</dbReference>
<protein>
    <submittedName>
        <fullName evidence="2">GNAT family N-acetyltransferase</fullName>
    </submittedName>
</protein>
<dbReference type="PANTHER" id="PTHR43441">
    <property type="entry name" value="RIBOSOMAL-PROTEIN-SERINE ACETYLTRANSFERASE"/>
    <property type="match status" value="1"/>
</dbReference>
<evidence type="ECO:0000313" key="3">
    <source>
        <dbReference type="Proteomes" id="UP000448867"/>
    </source>
</evidence>
<dbReference type="Gene3D" id="3.40.630.30">
    <property type="match status" value="1"/>
</dbReference>
<dbReference type="GO" id="GO:1990189">
    <property type="term" value="F:protein N-terminal-serine acetyltransferase activity"/>
    <property type="evidence" value="ECO:0007669"/>
    <property type="project" value="TreeGrafter"/>
</dbReference>
<dbReference type="Pfam" id="PF13302">
    <property type="entry name" value="Acetyltransf_3"/>
    <property type="match status" value="1"/>
</dbReference>
<dbReference type="GO" id="GO:0005737">
    <property type="term" value="C:cytoplasm"/>
    <property type="evidence" value="ECO:0007669"/>
    <property type="project" value="TreeGrafter"/>
</dbReference>
<dbReference type="PROSITE" id="PS51186">
    <property type="entry name" value="GNAT"/>
    <property type="match status" value="1"/>
</dbReference>
<evidence type="ECO:0000259" key="1">
    <source>
        <dbReference type="PROSITE" id="PS51186"/>
    </source>
</evidence>
<accession>A0A7X2IXK0</accession>
<feature type="domain" description="N-acetyltransferase" evidence="1">
    <location>
        <begin position="10"/>
        <end position="171"/>
    </location>
</feature>
<dbReference type="RefSeq" id="WP_154306650.1">
    <property type="nucleotide sequence ID" value="NZ_WKKI01000005.1"/>
</dbReference>
<dbReference type="SUPFAM" id="SSF55729">
    <property type="entry name" value="Acyl-CoA N-acyltransferases (Nat)"/>
    <property type="match status" value="1"/>
</dbReference>
<keyword evidence="2" id="KW-0808">Transferase</keyword>
<evidence type="ECO:0000313" key="2">
    <source>
        <dbReference type="EMBL" id="MRX71516.1"/>
    </source>
</evidence>
<sequence length="184" mass="21294">MFFNIVDEDITLKLLTNKNAGQLFNIIDKNREFLKEWLPWIDSKKTVEDIQSSIDKWGNKYISNTAINAGIFFKGELVGMVAFPEIDWQGKKTSFGYWLSPGFEGKGIVIRCVENLTDYAFNTLNLNRIEISCAEDNLRSRALPEKLGFIKEGILRDNYYLNGYLHNLIVYSLLKSDWEKAKYS</sequence>
<dbReference type="InterPro" id="IPR000182">
    <property type="entry name" value="GNAT_dom"/>
</dbReference>
<dbReference type="InterPro" id="IPR016181">
    <property type="entry name" value="Acyl_CoA_acyltransferase"/>
</dbReference>
<proteinExistence type="predicted"/>
<organism evidence="2 3">
    <name type="scientific">Metabacillus lacus</name>
    <dbReference type="NCBI Taxonomy" id="1983721"/>
    <lineage>
        <taxon>Bacteria</taxon>
        <taxon>Bacillati</taxon>
        <taxon>Bacillota</taxon>
        <taxon>Bacilli</taxon>
        <taxon>Bacillales</taxon>
        <taxon>Bacillaceae</taxon>
        <taxon>Metabacillus</taxon>
    </lineage>
</organism>
<gene>
    <name evidence="2" type="ORF">GJU40_04915</name>
</gene>
<name>A0A7X2IXK0_9BACI</name>
<reference evidence="2 3" key="1">
    <citation type="submission" date="2019-11" db="EMBL/GenBank/DDBJ databases">
        <title>Bacillus lacus genome.</title>
        <authorList>
            <person name="Allen C.J."/>
            <person name="Newman J.D."/>
        </authorList>
    </citation>
    <scope>NUCLEOTIDE SEQUENCE [LARGE SCALE GENOMIC DNA]</scope>
    <source>
        <strain evidence="2 3">KCTC 33946</strain>
    </source>
</reference>
<dbReference type="EMBL" id="WKKI01000005">
    <property type="protein sequence ID" value="MRX71516.1"/>
    <property type="molecule type" value="Genomic_DNA"/>
</dbReference>
<dbReference type="GO" id="GO:0008999">
    <property type="term" value="F:protein-N-terminal-alanine acetyltransferase activity"/>
    <property type="evidence" value="ECO:0007669"/>
    <property type="project" value="TreeGrafter"/>
</dbReference>
<dbReference type="Proteomes" id="UP000448867">
    <property type="component" value="Unassembled WGS sequence"/>
</dbReference>
<dbReference type="OrthoDB" id="9784707at2"/>
<keyword evidence="3" id="KW-1185">Reference proteome</keyword>
<dbReference type="AlphaFoldDB" id="A0A7X2IXK0"/>
<comment type="caution">
    <text evidence="2">The sequence shown here is derived from an EMBL/GenBank/DDBJ whole genome shotgun (WGS) entry which is preliminary data.</text>
</comment>
<dbReference type="PANTHER" id="PTHR43441:SF12">
    <property type="entry name" value="RIBOSOMAL N-ACETYLTRANSFERASE YDAF-RELATED"/>
    <property type="match status" value="1"/>
</dbReference>